<evidence type="ECO:0000256" key="7">
    <source>
        <dbReference type="ARBA" id="ARBA00023014"/>
    </source>
</evidence>
<dbReference type="NCBIfam" id="TIGR00190">
    <property type="entry name" value="thiC"/>
    <property type="match status" value="1"/>
</dbReference>
<dbReference type="SFLD" id="SFLDG01114">
    <property type="entry name" value="phosphomethylpyrimidine_syntha"/>
    <property type="match status" value="1"/>
</dbReference>
<keyword evidence="4" id="KW-0479">Metal-binding</keyword>
<dbReference type="PANTHER" id="PTHR30557:SF1">
    <property type="entry name" value="PHOSPHOMETHYLPYRIMIDINE SYNTHASE, CHLOROPLASTIC"/>
    <property type="match status" value="1"/>
</dbReference>
<proteinExistence type="predicted"/>
<dbReference type="NCBIfam" id="NF009895">
    <property type="entry name" value="PRK13352.1"/>
    <property type="match status" value="1"/>
</dbReference>
<comment type="cofactor">
    <cofactor evidence="1">
        <name>[4Fe-4S] cluster</name>
        <dbReference type="ChEBI" id="CHEBI:49883"/>
    </cofactor>
</comment>
<sequence>MVQFQPNVLRKVATSEGISVTRLVQGIKDNKIILLGSKNHPIPPLAIGAGLRVKINANIGTSPDRISLKTELRKLQTAIEAGADTVMDLSTGGNLDKIRQAILNASSVPVGSVPIYQAAAVARQKHKSFVELKVKELLQVIEKHLSDGIDFVTVHCGITKQNVKSLIRAKRLTGVVSRGGSMIIEWMAYNRAENPYYEFYDEILSMAKEYRAVLSLGDGLRPGSLHDATDEPQILELLTIGELVERAKNASVGVMVEGPGHIPLNQIEANVLLAKAICAGAPFYVLGPLVTDISCGYDHIASAIGGALAAYYGADFLCYVTPSEHLGLPNTKDVYDGVIAAKIAAHAADIARGIKKAKEWDERLSFARAAMDWQKMIKFCLAPKIARAILTKNKVKLHEPCTMCGEYCAMKKFQTTYPILTQSAAGGKLTRKEK</sequence>
<keyword evidence="5" id="KW-0862">Zinc</keyword>
<evidence type="ECO:0000256" key="9">
    <source>
        <dbReference type="NCBIfam" id="TIGR00190"/>
    </source>
</evidence>
<accession>A0A7C6A9W6</accession>
<name>A0A7C6A9W6_UNCW3</name>
<dbReference type="GO" id="GO:0051539">
    <property type="term" value="F:4 iron, 4 sulfur cluster binding"/>
    <property type="evidence" value="ECO:0007669"/>
    <property type="project" value="UniProtKB-KW"/>
</dbReference>
<dbReference type="PANTHER" id="PTHR30557">
    <property type="entry name" value="THIAMINE BIOSYNTHESIS PROTEIN THIC"/>
    <property type="match status" value="1"/>
</dbReference>
<dbReference type="EMBL" id="DTLI01000147">
    <property type="protein sequence ID" value="HHS52433.1"/>
    <property type="molecule type" value="Genomic_DNA"/>
</dbReference>
<evidence type="ECO:0000256" key="1">
    <source>
        <dbReference type="ARBA" id="ARBA00001966"/>
    </source>
</evidence>
<comment type="caution">
    <text evidence="10">The sequence shown here is derived from an EMBL/GenBank/DDBJ whole genome shotgun (WGS) entry which is preliminary data.</text>
</comment>
<evidence type="ECO:0000256" key="6">
    <source>
        <dbReference type="ARBA" id="ARBA00023004"/>
    </source>
</evidence>
<evidence type="ECO:0000256" key="3">
    <source>
        <dbReference type="ARBA" id="ARBA00022691"/>
    </source>
</evidence>
<dbReference type="Pfam" id="PF01964">
    <property type="entry name" value="ThiC_Rad_SAM"/>
    <property type="match status" value="1"/>
</dbReference>
<dbReference type="GO" id="GO:0046872">
    <property type="term" value="F:metal ion binding"/>
    <property type="evidence" value="ECO:0007669"/>
    <property type="project" value="UniProtKB-KW"/>
</dbReference>
<dbReference type="GO" id="GO:0070284">
    <property type="term" value="F:phosphomethylpyrimidine synthase activity"/>
    <property type="evidence" value="ECO:0007669"/>
    <property type="project" value="UniProtKB-EC"/>
</dbReference>
<dbReference type="AlphaFoldDB" id="A0A7C6A9W6"/>
<dbReference type="InterPro" id="IPR002817">
    <property type="entry name" value="ThiC/BzaA/B"/>
</dbReference>
<evidence type="ECO:0000256" key="2">
    <source>
        <dbReference type="ARBA" id="ARBA00022485"/>
    </source>
</evidence>
<keyword evidence="6" id="KW-0408">Iron</keyword>
<dbReference type="FunFam" id="3.20.20.540:FF:000001">
    <property type="entry name" value="Phosphomethylpyrimidine synthase"/>
    <property type="match status" value="1"/>
</dbReference>
<dbReference type="EC" id="4.1.99.17" evidence="9"/>
<keyword evidence="8" id="KW-0456">Lyase</keyword>
<keyword evidence="3" id="KW-0949">S-adenosyl-L-methionine</keyword>
<keyword evidence="2" id="KW-0004">4Fe-4S</keyword>
<dbReference type="SFLD" id="SFLDS00113">
    <property type="entry name" value="Radical_SAM_Phosphomethylpyrim"/>
    <property type="match status" value="1"/>
</dbReference>
<organism evidence="10">
    <name type="scientific">candidate division WOR-3 bacterium</name>
    <dbReference type="NCBI Taxonomy" id="2052148"/>
    <lineage>
        <taxon>Bacteria</taxon>
        <taxon>Bacteria division WOR-3</taxon>
    </lineage>
</organism>
<evidence type="ECO:0000256" key="4">
    <source>
        <dbReference type="ARBA" id="ARBA00022723"/>
    </source>
</evidence>
<protein>
    <recommendedName>
        <fullName evidence="9">Phosphomethylpyrimidine synthase</fullName>
        <ecNumber evidence="9">4.1.99.17</ecNumber>
    </recommendedName>
</protein>
<dbReference type="Gene3D" id="3.20.20.540">
    <property type="entry name" value="Radical SAM ThiC family, central domain"/>
    <property type="match status" value="1"/>
</dbReference>
<reference evidence="10" key="1">
    <citation type="journal article" date="2020" name="mSystems">
        <title>Genome- and Community-Level Interaction Insights into Carbon Utilization and Element Cycling Functions of Hydrothermarchaeota in Hydrothermal Sediment.</title>
        <authorList>
            <person name="Zhou Z."/>
            <person name="Liu Y."/>
            <person name="Xu W."/>
            <person name="Pan J."/>
            <person name="Luo Z.H."/>
            <person name="Li M."/>
        </authorList>
    </citation>
    <scope>NUCLEOTIDE SEQUENCE [LARGE SCALE GENOMIC DNA]</scope>
    <source>
        <strain evidence="10">SpSt-876</strain>
    </source>
</reference>
<dbReference type="SFLD" id="SFLDF00407">
    <property type="entry name" value="phosphomethylpyrimidine_syntha"/>
    <property type="match status" value="1"/>
</dbReference>
<evidence type="ECO:0000256" key="5">
    <source>
        <dbReference type="ARBA" id="ARBA00022833"/>
    </source>
</evidence>
<dbReference type="GO" id="GO:0009228">
    <property type="term" value="P:thiamine biosynthetic process"/>
    <property type="evidence" value="ECO:0007669"/>
    <property type="project" value="UniProtKB-UniRule"/>
</dbReference>
<evidence type="ECO:0000256" key="8">
    <source>
        <dbReference type="ARBA" id="ARBA00023239"/>
    </source>
</evidence>
<dbReference type="InterPro" id="IPR038521">
    <property type="entry name" value="ThiC/Bza_core_dom"/>
</dbReference>
<keyword evidence="7" id="KW-0411">Iron-sulfur</keyword>
<gene>
    <name evidence="10" type="primary">thiC</name>
    <name evidence="10" type="ORF">ENW73_06170</name>
</gene>
<evidence type="ECO:0000313" key="10">
    <source>
        <dbReference type="EMBL" id="HHS52433.1"/>
    </source>
</evidence>